<dbReference type="Gene3D" id="2.30.30.40">
    <property type="entry name" value="SH3 Domains"/>
    <property type="match status" value="2"/>
</dbReference>
<dbReference type="Proteomes" id="UP001211907">
    <property type="component" value="Unassembled WGS sequence"/>
</dbReference>
<evidence type="ECO:0000256" key="4">
    <source>
        <dbReference type="SAM" id="MobiDB-lite"/>
    </source>
</evidence>
<keyword evidence="5" id="KW-0472">Membrane</keyword>
<reference evidence="7" key="1">
    <citation type="submission" date="2020-05" db="EMBL/GenBank/DDBJ databases">
        <title>Phylogenomic resolution of chytrid fungi.</title>
        <authorList>
            <person name="Stajich J.E."/>
            <person name="Amses K."/>
            <person name="Simmons R."/>
            <person name="Seto K."/>
            <person name="Myers J."/>
            <person name="Bonds A."/>
            <person name="Quandt C.A."/>
            <person name="Barry K."/>
            <person name="Liu P."/>
            <person name="Grigoriev I."/>
            <person name="Longcore J.E."/>
            <person name="James T.Y."/>
        </authorList>
    </citation>
    <scope>NUCLEOTIDE SEQUENCE</scope>
    <source>
        <strain evidence="7">JEL0513</strain>
    </source>
</reference>
<dbReference type="EMBL" id="JADGJH010000190">
    <property type="protein sequence ID" value="KAJ3134516.1"/>
    <property type="molecule type" value="Genomic_DNA"/>
</dbReference>
<evidence type="ECO:0000256" key="5">
    <source>
        <dbReference type="SAM" id="Phobius"/>
    </source>
</evidence>
<keyword evidence="5" id="KW-1133">Transmembrane helix</keyword>
<dbReference type="SUPFAM" id="SSF50044">
    <property type="entry name" value="SH3-domain"/>
    <property type="match status" value="2"/>
</dbReference>
<evidence type="ECO:0000313" key="7">
    <source>
        <dbReference type="EMBL" id="KAJ3134516.1"/>
    </source>
</evidence>
<dbReference type="PANTHER" id="PTHR46218:SF4">
    <property type="entry name" value="LIM AND SH3 DOMAIN PROTEIN LASP"/>
    <property type="match status" value="1"/>
</dbReference>
<dbReference type="PROSITE" id="PS50002">
    <property type="entry name" value="SH3"/>
    <property type="match status" value="2"/>
</dbReference>
<dbReference type="SMART" id="SM00326">
    <property type="entry name" value="SH3"/>
    <property type="match status" value="2"/>
</dbReference>
<dbReference type="AlphaFoldDB" id="A0AAD5XL57"/>
<keyword evidence="2" id="KW-0677">Repeat</keyword>
<feature type="transmembrane region" description="Helical" evidence="5">
    <location>
        <begin position="214"/>
        <end position="241"/>
    </location>
</feature>
<evidence type="ECO:0000256" key="1">
    <source>
        <dbReference type="ARBA" id="ARBA00022443"/>
    </source>
</evidence>
<dbReference type="PANTHER" id="PTHR46218">
    <property type="entry name" value="LASP"/>
    <property type="match status" value="1"/>
</dbReference>
<dbReference type="InterPro" id="IPR001452">
    <property type="entry name" value="SH3_domain"/>
</dbReference>
<evidence type="ECO:0000259" key="6">
    <source>
        <dbReference type="PROSITE" id="PS50002"/>
    </source>
</evidence>
<evidence type="ECO:0000256" key="3">
    <source>
        <dbReference type="PROSITE-ProRule" id="PRU00192"/>
    </source>
</evidence>
<dbReference type="InterPro" id="IPR051759">
    <property type="entry name" value="LIM-SH3_domain_protein"/>
</dbReference>
<organism evidence="7 8">
    <name type="scientific">Physocladia obscura</name>
    <dbReference type="NCBI Taxonomy" id="109957"/>
    <lineage>
        <taxon>Eukaryota</taxon>
        <taxon>Fungi</taxon>
        <taxon>Fungi incertae sedis</taxon>
        <taxon>Chytridiomycota</taxon>
        <taxon>Chytridiomycota incertae sedis</taxon>
        <taxon>Chytridiomycetes</taxon>
        <taxon>Chytridiales</taxon>
        <taxon>Chytriomycetaceae</taxon>
        <taxon>Physocladia</taxon>
    </lineage>
</organism>
<feature type="region of interest" description="Disordered" evidence="4">
    <location>
        <begin position="270"/>
        <end position="322"/>
    </location>
</feature>
<feature type="domain" description="SH3" evidence="6">
    <location>
        <begin position="457"/>
        <end position="518"/>
    </location>
</feature>
<keyword evidence="5" id="KW-0812">Transmembrane</keyword>
<proteinExistence type="predicted"/>
<sequence>MSCFTLSNSSLCGATFSGFPVLTSSFANETDFDALIQSAQNPAVATFEDAVHGCADANLTALAENVAVMRYQMSFNCVILVSEALNAGCTAPTGVDGGDVVLCGNLCTIAAGTYQNVLATSGCVSTTWTQQKLLARTSACTSMTASLATNDDQHCLLGVSPELDQCGFVSAAEKTAYCASTTDQCCSFPAGVQFATLNTADGNYYLPGTTASNVLGIGAIAGIVVGVVAVVALAVGAFFLWRRRRVQAEERDKYMPKALYESSNNNNINAFRNNSPIYPPPQQLQQQQLPQQPPPGSRPYPGGSLPRPQHHLPQNMTASPAPVFTPAATATATTLAQQQTTVIAAKQAANTEIMRIIHPYDAQLEDELQLVEGDDLIVLKKFDDGWAQGLNPLTGKQGAFPLVCVISLAELDSQKAASQKKNASGGRISKRMSSIVDFVSEVSSSPTQVAKKDKKEKKGSALRVLFAYTAAQEDELDLVVGNDVLLVKSFDDGWALGMNPLTGQKGAFPLACVDQTKRASLRVSSLLSWQEE</sequence>
<name>A0AAD5XL57_9FUNG</name>
<feature type="domain" description="SH3" evidence="6">
    <location>
        <begin position="349"/>
        <end position="410"/>
    </location>
</feature>
<evidence type="ECO:0000256" key="2">
    <source>
        <dbReference type="ARBA" id="ARBA00022737"/>
    </source>
</evidence>
<keyword evidence="1 3" id="KW-0728">SH3 domain</keyword>
<accession>A0AAD5XL57</accession>
<dbReference type="Pfam" id="PF00018">
    <property type="entry name" value="SH3_1"/>
    <property type="match status" value="2"/>
</dbReference>
<dbReference type="InterPro" id="IPR036028">
    <property type="entry name" value="SH3-like_dom_sf"/>
</dbReference>
<comment type="caution">
    <text evidence="7">The sequence shown here is derived from an EMBL/GenBank/DDBJ whole genome shotgun (WGS) entry which is preliminary data.</text>
</comment>
<evidence type="ECO:0000313" key="8">
    <source>
        <dbReference type="Proteomes" id="UP001211907"/>
    </source>
</evidence>
<keyword evidence="8" id="KW-1185">Reference proteome</keyword>
<protein>
    <recommendedName>
        <fullName evidence="6">SH3 domain-containing protein</fullName>
    </recommendedName>
</protein>
<gene>
    <name evidence="7" type="ORF">HK100_003561</name>
</gene>